<dbReference type="Proteomes" id="UP000010482">
    <property type="component" value="Chromosome"/>
</dbReference>
<dbReference type="PANTHER" id="PTHR43277:SF4">
    <property type="entry name" value="ARGININE DECARBOXYLASE"/>
    <property type="match status" value="1"/>
</dbReference>
<dbReference type="SUPFAM" id="SSF55904">
    <property type="entry name" value="Ornithine decarboxylase C-terminal domain"/>
    <property type="match status" value="1"/>
</dbReference>
<evidence type="ECO:0000313" key="8">
    <source>
        <dbReference type="EMBL" id="AFZ51522.1"/>
    </source>
</evidence>
<dbReference type="EMBL" id="CP003944">
    <property type="protein sequence ID" value="AFZ51522.1"/>
    <property type="molecule type" value="Genomic_DNA"/>
</dbReference>
<name>K9YYF1_DACS8</name>
<dbReference type="HOGENOM" id="CLU_025925_2_0_3"/>
<comment type="cofactor">
    <cofactor evidence="1">
        <name>pyridoxal 5'-phosphate</name>
        <dbReference type="ChEBI" id="CHEBI:597326"/>
    </cofactor>
</comment>
<dbReference type="Pfam" id="PF01276">
    <property type="entry name" value="OKR_DC_1"/>
    <property type="match status" value="1"/>
</dbReference>
<evidence type="ECO:0000259" key="7">
    <source>
        <dbReference type="Pfam" id="PF03711"/>
    </source>
</evidence>
<dbReference type="Gene3D" id="3.40.640.10">
    <property type="entry name" value="Type I PLP-dependent aspartate aminotransferase-like (Major domain)"/>
    <property type="match status" value="1"/>
</dbReference>
<dbReference type="SUPFAM" id="SSF53383">
    <property type="entry name" value="PLP-dependent transferases"/>
    <property type="match status" value="1"/>
</dbReference>
<dbReference type="GO" id="GO:0016831">
    <property type="term" value="F:carboxy-lyase activity"/>
    <property type="evidence" value="ECO:0007669"/>
    <property type="project" value="UniProtKB-KW"/>
</dbReference>
<dbReference type="PANTHER" id="PTHR43277">
    <property type="entry name" value="ARGININE DECARBOXYLASE"/>
    <property type="match status" value="1"/>
</dbReference>
<evidence type="ECO:0000313" key="9">
    <source>
        <dbReference type="Proteomes" id="UP000010482"/>
    </source>
</evidence>
<feature type="domain" description="Orn/Lys/Arg decarboxylases family 1 pyridoxal-P attachment site" evidence="6">
    <location>
        <begin position="3"/>
        <end position="310"/>
    </location>
</feature>
<dbReference type="RefSeq" id="WP_015230502.1">
    <property type="nucleotide sequence ID" value="NC_019780.1"/>
</dbReference>
<reference evidence="8" key="1">
    <citation type="submission" date="2012-04" db="EMBL/GenBank/DDBJ databases">
        <title>Finished genome of Dactylococcopsis salina PCC 8305.</title>
        <authorList>
            <consortium name="US DOE Joint Genome Institute"/>
            <person name="Gugger M."/>
            <person name="Coursin T."/>
            <person name="Rippka R."/>
            <person name="Tandeau De Marsac N."/>
            <person name="Huntemann M."/>
            <person name="Wei C.-L."/>
            <person name="Han J."/>
            <person name="Detter J.C."/>
            <person name="Han C."/>
            <person name="Tapia R."/>
            <person name="Daligault H."/>
            <person name="Chen A."/>
            <person name="Krypides N."/>
            <person name="Mavromatis K."/>
            <person name="Markowitz V."/>
            <person name="Szeto E."/>
            <person name="Ivanova N."/>
            <person name="Ovchinnikova G."/>
            <person name="Pagani I."/>
            <person name="Pati A."/>
            <person name="Goodwin L."/>
            <person name="Peters L."/>
            <person name="Pitluck S."/>
            <person name="Woyke T."/>
            <person name="Kerfeld C."/>
        </authorList>
    </citation>
    <scope>NUCLEOTIDE SEQUENCE [LARGE SCALE GENOMIC DNA]</scope>
    <source>
        <strain evidence="8">PCC 8305</strain>
    </source>
</reference>
<dbReference type="AlphaFoldDB" id="K9YYF1"/>
<evidence type="ECO:0000256" key="2">
    <source>
        <dbReference type="ARBA" id="ARBA00010671"/>
    </source>
</evidence>
<dbReference type="eggNOG" id="COG1982">
    <property type="taxonomic scope" value="Bacteria"/>
</dbReference>
<feature type="domain" description="Orn/Lys/Arg decarboxylase C-terminal" evidence="7">
    <location>
        <begin position="413"/>
        <end position="462"/>
    </location>
</feature>
<evidence type="ECO:0000256" key="4">
    <source>
        <dbReference type="ARBA" id="ARBA00022898"/>
    </source>
</evidence>
<accession>K9YYF1</accession>
<keyword evidence="4" id="KW-0663">Pyridoxal phosphate</keyword>
<sequence length="481" mass="51670">MNTPFLDALKKSGNRPHAAFYVPGHKQGKGISEKLSELWGEKVFRYDLPELPEFGNLLPATGVMKTAQDLAAKTFGADQSWFLANGSTSGVMAAILATCKDGDKIILPRTVHSCAIGGLIFSGAIPIFINPVYDSNFDLPYTITPEAVEQTLSQDDDIKAILVVSPTYQGVCADIPTLANLAHSYNIPLIVDAAHGAHFGFHSQFPPSPLALGADVVIQSLHKTLGALTQASLLHLQGKRVNPASIEFALQCLQSSSPSHLLLASLDAAREQVETQGNQLLDSALALSEEARSQIKALPNINLFSPACPQAGCQELDRTRITIDVSALGLTGFAADEILHDQLAVTAELPTAKTLTFVVTFGNFIDDINAVINGLRQLKQERGHNTVLSPQISRLPPIGQFISPRATFFASEKALPLSETVGKISAELLCPYPPGIPVLMPGEIITKEAIKYLQEMLTFGNQISIRGCSDSSLNQLQVMDE</sequence>
<dbReference type="InterPro" id="IPR008286">
    <property type="entry name" value="Prn/Lys/Arg_de-COase_C"/>
</dbReference>
<keyword evidence="5" id="KW-0456">Lyase</keyword>
<dbReference type="KEGG" id="dsl:Dacsa_2972"/>
<keyword evidence="3" id="KW-0210">Decarboxylase</keyword>
<evidence type="ECO:0000256" key="3">
    <source>
        <dbReference type="ARBA" id="ARBA00022793"/>
    </source>
</evidence>
<dbReference type="OrthoDB" id="9815233at2"/>
<dbReference type="Pfam" id="PF03711">
    <property type="entry name" value="OKR_DC_1_C"/>
    <property type="match status" value="1"/>
</dbReference>
<dbReference type="Gene3D" id="3.90.100.10">
    <property type="entry name" value="Orn/Lys/Arg decarboxylase, C-terminal domain"/>
    <property type="match status" value="1"/>
</dbReference>
<evidence type="ECO:0000259" key="6">
    <source>
        <dbReference type="Pfam" id="PF01276"/>
    </source>
</evidence>
<dbReference type="InterPro" id="IPR000310">
    <property type="entry name" value="Orn/Lys/Arg_deCO2ase_major_dom"/>
</dbReference>
<dbReference type="STRING" id="13035.Dacsa_2972"/>
<protein>
    <submittedName>
        <fullName evidence="8">Arginine/lysine/ornithine decarboxylase</fullName>
    </submittedName>
</protein>
<gene>
    <name evidence="8" type="ORF">Dacsa_2972</name>
</gene>
<evidence type="ECO:0000256" key="1">
    <source>
        <dbReference type="ARBA" id="ARBA00001933"/>
    </source>
</evidence>
<keyword evidence="9" id="KW-1185">Reference proteome</keyword>
<dbReference type="InterPro" id="IPR015424">
    <property type="entry name" value="PyrdxlP-dep_Trfase"/>
</dbReference>
<dbReference type="InterPro" id="IPR052357">
    <property type="entry name" value="Orn_Lys_Arg_decarboxylase-I"/>
</dbReference>
<comment type="similarity">
    <text evidence="2">Belongs to the Orn/Lys/Arg decarboxylase class-I family.</text>
</comment>
<evidence type="ECO:0000256" key="5">
    <source>
        <dbReference type="ARBA" id="ARBA00023239"/>
    </source>
</evidence>
<proteinExistence type="inferred from homology"/>
<dbReference type="InterPro" id="IPR036633">
    <property type="entry name" value="Prn/Lys/Arg_de-COase_C_sf"/>
</dbReference>
<dbReference type="InterPro" id="IPR015421">
    <property type="entry name" value="PyrdxlP-dep_Trfase_major"/>
</dbReference>
<organism evidence="8 9">
    <name type="scientific">Dactylococcopsis salina (strain PCC 8305)</name>
    <name type="common">Myxobactron salinum</name>
    <dbReference type="NCBI Taxonomy" id="13035"/>
    <lineage>
        <taxon>Bacteria</taxon>
        <taxon>Bacillati</taxon>
        <taxon>Cyanobacteriota</taxon>
        <taxon>Cyanophyceae</taxon>
        <taxon>Nodosilineales</taxon>
        <taxon>Cymatolegaceae</taxon>
        <taxon>Dactylococcopsis</taxon>
    </lineage>
</organism>